<evidence type="ECO:0000313" key="1">
    <source>
        <dbReference type="EMBL" id="KAJ8669834.1"/>
    </source>
</evidence>
<proteinExistence type="predicted"/>
<protein>
    <submittedName>
        <fullName evidence="1">Uncharacterized protein</fullName>
    </submittedName>
</protein>
<accession>A0ACC2NF29</accession>
<comment type="caution">
    <text evidence="1">The sequence shown here is derived from an EMBL/GenBank/DDBJ whole genome shotgun (WGS) entry which is preliminary data.</text>
</comment>
<organism evidence="1 2">
    <name type="scientific">Eretmocerus hayati</name>
    <dbReference type="NCBI Taxonomy" id="131215"/>
    <lineage>
        <taxon>Eukaryota</taxon>
        <taxon>Metazoa</taxon>
        <taxon>Ecdysozoa</taxon>
        <taxon>Arthropoda</taxon>
        <taxon>Hexapoda</taxon>
        <taxon>Insecta</taxon>
        <taxon>Pterygota</taxon>
        <taxon>Neoptera</taxon>
        <taxon>Endopterygota</taxon>
        <taxon>Hymenoptera</taxon>
        <taxon>Apocrita</taxon>
        <taxon>Proctotrupomorpha</taxon>
        <taxon>Chalcidoidea</taxon>
        <taxon>Aphelinidae</taxon>
        <taxon>Aphelininae</taxon>
        <taxon>Eretmocerus</taxon>
    </lineage>
</organism>
<dbReference type="EMBL" id="CM056743">
    <property type="protein sequence ID" value="KAJ8669834.1"/>
    <property type="molecule type" value="Genomic_DNA"/>
</dbReference>
<gene>
    <name evidence="1" type="ORF">QAD02_001093</name>
</gene>
<sequence length="687" mass="77035">MSKSKQDGRLSGVLLDEISTSSNPQTSAPRDQQDGETSDCPLLTPSPPPDDNVNPLSRVPGFDNHDDMSSQMDQNIDNINSEDGLAFLNIVNRSLKPMHDSIFEEPSSRDPMVETSSSSGSDDTNEPVCTQLLTQLNTAYNHLAPDAQALFYNQENGGKPSLTGIQVVVPKSPKNYSFMSWNWPVIRKTFFWSLMSLFAGCVALAIGVIVTMPKSCSPSMEWWQGSLFYEIFPASYQDSYKNDGIGDLRGITNRLDYLKKLGVKGIRLNSVFRSSQYPQNYQEIQSLTEIDPSLGSLSDFTDMVTAIQTRNMKLVLDLPLYPYIKSLDDELTATKLQDNLILPSQRETRSAFRMAPARIPHTESKNKRFVQSSQDESEVTRAIRFWRDMGVDGFYLKGLEYFTDEPGFVAALRHWKSVLGPEGVFICSHRVLEVALTNDARNAILNRMDLVDVWLDATNSTKDIKAQVMSVLKGPLYGKPGYPWVHWSTGSVDSPRLASSLRQPNASVAVAMMGMMLPGTYSIFYGDEIGMLSSTTRQGSIQLNQLVSMRWNNQDGNKDETSVSPWMPESTRPAATNLYGLIPKMLKLRSETTPIYVRAVIKNQEVIPNADIRYTTDELMVIERWYPRRNTYVFLANLGTQTQTKDLSTLYYGGIVIVGSEDILNENIYFKKLTISPGEAFVIKLDK</sequence>
<evidence type="ECO:0000313" key="2">
    <source>
        <dbReference type="Proteomes" id="UP001239111"/>
    </source>
</evidence>
<reference evidence="1" key="1">
    <citation type="submission" date="2023-04" db="EMBL/GenBank/DDBJ databases">
        <title>A chromosome-level genome assembly of the parasitoid wasp Eretmocerus hayati.</title>
        <authorList>
            <person name="Zhong Y."/>
            <person name="Liu S."/>
            <person name="Liu Y."/>
        </authorList>
    </citation>
    <scope>NUCLEOTIDE SEQUENCE</scope>
    <source>
        <strain evidence="1">ZJU_SS_LIU_2023</strain>
    </source>
</reference>
<keyword evidence="2" id="KW-1185">Reference proteome</keyword>
<name>A0ACC2NF29_9HYME</name>
<dbReference type="Proteomes" id="UP001239111">
    <property type="component" value="Chromosome 3"/>
</dbReference>